<name>A0A419IAF1_9PSEU</name>
<accession>A0A419IAF1</accession>
<sequence length="100" mass="10246">MSQGGSLLTALAVSGVKRARARFRLLHGTGEPVVLESSPEVGRGGGSSSSGGNRERQSTGPGHRGGPSRSSDEASVIGVERRGRAIRSQSPVNHGSGRSR</sequence>
<comment type="caution">
    <text evidence="2">The sequence shown here is derived from an EMBL/GenBank/DDBJ whole genome shotgun (WGS) entry which is preliminary data.</text>
</comment>
<keyword evidence="3" id="KW-1185">Reference proteome</keyword>
<reference evidence="2 3" key="1">
    <citation type="submission" date="2018-09" db="EMBL/GenBank/DDBJ databases">
        <title>YIM PH 21725 draft genome.</title>
        <authorList>
            <person name="Miao C."/>
        </authorList>
    </citation>
    <scope>NUCLEOTIDE SEQUENCE [LARGE SCALE GENOMIC DNA]</scope>
    <source>
        <strain evidence="3">YIM PH21725</strain>
    </source>
</reference>
<evidence type="ECO:0000313" key="2">
    <source>
        <dbReference type="EMBL" id="RJQ90435.1"/>
    </source>
</evidence>
<dbReference type="EMBL" id="QZFV01000033">
    <property type="protein sequence ID" value="RJQ90435.1"/>
    <property type="molecule type" value="Genomic_DNA"/>
</dbReference>
<feature type="compositionally biased region" description="Polar residues" evidence="1">
    <location>
        <begin position="87"/>
        <end position="100"/>
    </location>
</feature>
<dbReference type="Proteomes" id="UP000285112">
    <property type="component" value="Unassembled WGS sequence"/>
</dbReference>
<proteinExistence type="predicted"/>
<evidence type="ECO:0000256" key="1">
    <source>
        <dbReference type="SAM" id="MobiDB-lite"/>
    </source>
</evidence>
<protein>
    <submittedName>
        <fullName evidence="2">Uncharacterized protein</fullName>
    </submittedName>
</protein>
<feature type="region of interest" description="Disordered" evidence="1">
    <location>
        <begin position="26"/>
        <end position="100"/>
    </location>
</feature>
<dbReference type="AlphaFoldDB" id="A0A419IAF1"/>
<gene>
    <name evidence="2" type="ORF">D5S19_03145</name>
</gene>
<evidence type="ECO:0000313" key="3">
    <source>
        <dbReference type="Proteomes" id="UP000285112"/>
    </source>
</evidence>
<organism evidence="2 3">
    <name type="scientific">Amycolatopsis panacis</name>
    <dbReference type="NCBI Taxonomy" id="2340917"/>
    <lineage>
        <taxon>Bacteria</taxon>
        <taxon>Bacillati</taxon>
        <taxon>Actinomycetota</taxon>
        <taxon>Actinomycetes</taxon>
        <taxon>Pseudonocardiales</taxon>
        <taxon>Pseudonocardiaceae</taxon>
        <taxon>Amycolatopsis</taxon>
    </lineage>
</organism>